<gene>
    <name evidence="2" type="ORF">B9J77_04295</name>
</gene>
<proteinExistence type="predicted"/>
<comment type="caution">
    <text evidence="2">The sequence shown here is derived from an EMBL/GenBank/DDBJ whole genome shotgun (WGS) entry which is preliminary data.</text>
</comment>
<evidence type="ECO:0000313" key="3">
    <source>
        <dbReference type="Proteomes" id="UP000266287"/>
    </source>
</evidence>
<dbReference type="Proteomes" id="UP000266287">
    <property type="component" value="Unassembled WGS sequence"/>
</dbReference>
<organism evidence="2 3">
    <name type="scientific">candidate division NPL-UPA2 bacterium Unc8</name>
    <dbReference type="NCBI Taxonomy" id="1980939"/>
    <lineage>
        <taxon>Bacteria</taxon>
    </lineage>
</organism>
<evidence type="ECO:0000256" key="1">
    <source>
        <dbReference type="SAM" id="Coils"/>
    </source>
</evidence>
<protein>
    <submittedName>
        <fullName evidence="2">Uncharacterized protein</fullName>
    </submittedName>
</protein>
<feature type="coiled-coil region" evidence="1">
    <location>
        <begin position="110"/>
        <end position="137"/>
    </location>
</feature>
<name>A0A399FUY1_UNCN2</name>
<dbReference type="AlphaFoldDB" id="A0A399FUY1"/>
<dbReference type="EMBL" id="NDHY01000010">
    <property type="protein sequence ID" value="RIH99870.1"/>
    <property type="molecule type" value="Genomic_DNA"/>
</dbReference>
<reference evidence="2 3" key="1">
    <citation type="submission" date="2018-08" db="EMBL/GenBank/DDBJ databases">
        <title>Draft genome of candidate division NPL-UPA2 bacterium Unc8 that adapted to ultra-basic serpentinizing groundwater.</title>
        <authorList>
            <person name="Ishii S."/>
            <person name="Suzuki S."/>
            <person name="Nealson K.H."/>
        </authorList>
    </citation>
    <scope>NUCLEOTIDE SEQUENCE [LARGE SCALE GENOMIC DNA]</scope>
    <source>
        <strain evidence="2">Unc8</strain>
    </source>
</reference>
<accession>A0A399FUY1</accession>
<keyword evidence="1" id="KW-0175">Coiled coil</keyword>
<evidence type="ECO:0000313" key="2">
    <source>
        <dbReference type="EMBL" id="RIH99870.1"/>
    </source>
</evidence>
<sequence length="147" mass="16584">MLKLAEIIREGLKVKLARKIATPPPELKIGKEPMPFSLPLETTVGEKFGADSSVIPLISREIEKAEINIDEAARTYNIGNITSLDFKSMEKSSTVMVASKVKEVIKEALLKKYKITSEELDEEISKHDKKIKSLATRCYIHILKQRM</sequence>